<dbReference type="GeneID" id="77168398"/>
<dbReference type="Proteomes" id="UP000236248">
    <property type="component" value="Chromosome NCAV"/>
</dbReference>
<dbReference type="AlphaFoldDB" id="A0A2K5ANP6"/>
<organism evidence="2 3">
    <name type="scientific">Candidatus Nitrosocaldus cavascurensis</name>
    <dbReference type="NCBI Taxonomy" id="2058097"/>
    <lineage>
        <taxon>Archaea</taxon>
        <taxon>Nitrososphaerota</taxon>
        <taxon>Nitrososphaeria</taxon>
        <taxon>Candidatus Nitrosocaldales</taxon>
        <taxon>Candidatus Nitrosocaldaceae</taxon>
        <taxon>Candidatus Nitrosocaldus</taxon>
    </lineage>
</organism>
<reference evidence="3" key="1">
    <citation type="submission" date="2018-01" db="EMBL/GenBank/DDBJ databases">
        <authorList>
            <person name="Kerou L M."/>
        </authorList>
    </citation>
    <scope>NUCLEOTIDE SEQUENCE [LARGE SCALE GENOMIC DNA]</scope>
    <source>
        <strain evidence="3">SCU2</strain>
    </source>
</reference>
<dbReference type="EMBL" id="LT981265">
    <property type="protein sequence ID" value="SPC33268.1"/>
    <property type="molecule type" value="Genomic_DNA"/>
</dbReference>
<evidence type="ECO:0000256" key="1">
    <source>
        <dbReference type="SAM" id="Coils"/>
    </source>
</evidence>
<feature type="coiled-coil region" evidence="1">
    <location>
        <begin position="2"/>
        <end position="37"/>
    </location>
</feature>
<dbReference type="KEGG" id="ncv:NCAV_0068"/>
<dbReference type="RefSeq" id="WP_269459685.1">
    <property type="nucleotide sequence ID" value="NZ_LT981265.1"/>
</dbReference>
<protein>
    <submittedName>
        <fullName evidence="2">Uncharacterized protein</fullName>
    </submittedName>
</protein>
<evidence type="ECO:0000313" key="2">
    <source>
        <dbReference type="EMBL" id="SPC33268.1"/>
    </source>
</evidence>
<gene>
    <name evidence="2" type="ORF">NCAV_0068</name>
</gene>
<proteinExistence type="predicted"/>
<name>A0A2K5ANP6_9ARCH</name>
<sequence>MNEAIDTLYREAEERIKQEKDRIIARIRDELRLAKQRVFKS</sequence>
<keyword evidence="1" id="KW-0175">Coiled coil</keyword>
<accession>A0A2K5ANP6</accession>
<evidence type="ECO:0000313" key="3">
    <source>
        <dbReference type="Proteomes" id="UP000236248"/>
    </source>
</evidence>
<keyword evidence="3" id="KW-1185">Reference proteome</keyword>